<keyword evidence="1" id="KW-1133">Transmembrane helix</keyword>
<comment type="caution">
    <text evidence="2">The sequence shown here is derived from an EMBL/GenBank/DDBJ whole genome shotgun (WGS) entry which is preliminary data.</text>
</comment>
<protein>
    <submittedName>
        <fullName evidence="2">Uncharacterized protein</fullName>
    </submittedName>
</protein>
<feature type="transmembrane region" description="Helical" evidence="1">
    <location>
        <begin position="227"/>
        <end position="249"/>
    </location>
</feature>
<evidence type="ECO:0000313" key="2">
    <source>
        <dbReference type="EMBL" id="TDZ46107.1"/>
    </source>
</evidence>
<keyword evidence="3" id="KW-1185">Reference proteome</keyword>
<reference evidence="2 3" key="1">
    <citation type="submission" date="2018-12" db="EMBL/GenBank/DDBJ databases">
        <title>Genome sequence and assembly of Colletotrichum trifolii.</title>
        <authorList>
            <person name="Gan P."/>
            <person name="Shirasu K."/>
        </authorList>
    </citation>
    <scope>NUCLEOTIDE SEQUENCE [LARGE SCALE GENOMIC DNA]</scope>
    <source>
        <strain evidence="2 3">543-2</strain>
    </source>
</reference>
<proteinExistence type="predicted"/>
<sequence>MAEILQTLGLGVSVDNPKASDALDLMRLAACLLSMTQIRTRETMDSDQDLLPLWTEHQTLQDVLAIYFSPQVQQSRQDLIPSKLTVGFIVNNYGYHVDWTDCLDKHLEADHERKVISIFQQKLWLSLQYDSSEACPVPRAIMLEALSTLDLLFPFKDATTYSFLKDQGQLFNNLILLRRDRTWHLGDYPYWGNRIEELITILDRPPSGLRQFLPHPDRTNLLESANFWIAASVALLAVISFVFGLIAVVHAKESLEVSKDSPRLVQTHRVAVPTVARSGLFKPRRSSTAAVLLLREK</sequence>
<name>A0A4R8QXH1_COLTR</name>
<keyword evidence="1" id="KW-0812">Transmembrane</keyword>
<organism evidence="2 3">
    <name type="scientific">Colletotrichum trifolii</name>
    <dbReference type="NCBI Taxonomy" id="5466"/>
    <lineage>
        <taxon>Eukaryota</taxon>
        <taxon>Fungi</taxon>
        <taxon>Dikarya</taxon>
        <taxon>Ascomycota</taxon>
        <taxon>Pezizomycotina</taxon>
        <taxon>Sordariomycetes</taxon>
        <taxon>Hypocreomycetidae</taxon>
        <taxon>Glomerellales</taxon>
        <taxon>Glomerellaceae</taxon>
        <taxon>Colletotrichum</taxon>
        <taxon>Colletotrichum orbiculare species complex</taxon>
    </lineage>
</organism>
<evidence type="ECO:0000256" key="1">
    <source>
        <dbReference type="SAM" id="Phobius"/>
    </source>
</evidence>
<keyword evidence="1" id="KW-0472">Membrane</keyword>
<dbReference type="AlphaFoldDB" id="A0A4R8QXH1"/>
<evidence type="ECO:0000313" key="3">
    <source>
        <dbReference type="Proteomes" id="UP000295703"/>
    </source>
</evidence>
<dbReference type="Proteomes" id="UP000295703">
    <property type="component" value="Unassembled WGS sequence"/>
</dbReference>
<accession>A0A4R8QXH1</accession>
<dbReference type="EMBL" id="RYZW01000116">
    <property type="protein sequence ID" value="TDZ46107.1"/>
    <property type="molecule type" value="Genomic_DNA"/>
</dbReference>
<gene>
    <name evidence="2" type="ORF">CTRI78_v008982</name>
</gene>